<dbReference type="SMART" id="SM00751">
    <property type="entry name" value="BSD"/>
    <property type="match status" value="1"/>
</dbReference>
<dbReference type="PANTHER" id="PTHR16019">
    <property type="entry name" value="SYNAPSE-ASSOCIATED PROTEIN"/>
    <property type="match status" value="1"/>
</dbReference>
<reference evidence="3 4" key="1">
    <citation type="submission" date="2013-03" db="EMBL/GenBank/DDBJ databases">
        <title>The Genome Sequence of Cladophialophora psammophila CBS 110553.</title>
        <authorList>
            <consortium name="The Broad Institute Genomics Platform"/>
            <person name="Cuomo C."/>
            <person name="de Hoog S."/>
            <person name="Gorbushina A."/>
            <person name="Walker B."/>
            <person name="Young S.K."/>
            <person name="Zeng Q."/>
            <person name="Gargeya S."/>
            <person name="Fitzgerald M."/>
            <person name="Haas B."/>
            <person name="Abouelleil A."/>
            <person name="Allen A.W."/>
            <person name="Alvarado L."/>
            <person name="Arachchi H.M."/>
            <person name="Berlin A.M."/>
            <person name="Chapman S.B."/>
            <person name="Gainer-Dewar J."/>
            <person name="Goldberg J."/>
            <person name="Griggs A."/>
            <person name="Gujja S."/>
            <person name="Hansen M."/>
            <person name="Howarth C."/>
            <person name="Imamovic A."/>
            <person name="Ireland A."/>
            <person name="Larimer J."/>
            <person name="McCowan C."/>
            <person name="Murphy C."/>
            <person name="Pearson M."/>
            <person name="Poon T.W."/>
            <person name="Priest M."/>
            <person name="Roberts A."/>
            <person name="Saif S."/>
            <person name="Shea T."/>
            <person name="Sisk P."/>
            <person name="Sykes S."/>
            <person name="Wortman J."/>
            <person name="Nusbaum C."/>
            <person name="Birren B."/>
        </authorList>
    </citation>
    <scope>NUCLEOTIDE SEQUENCE [LARGE SCALE GENOMIC DNA]</scope>
    <source>
        <strain evidence="3 4">CBS 110553</strain>
    </source>
</reference>
<evidence type="ECO:0000259" key="2">
    <source>
        <dbReference type="PROSITE" id="PS50858"/>
    </source>
</evidence>
<evidence type="ECO:0000313" key="4">
    <source>
        <dbReference type="Proteomes" id="UP000019471"/>
    </source>
</evidence>
<dbReference type="HOGENOM" id="CLU_035242_0_0_1"/>
<dbReference type="Proteomes" id="UP000019471">
    <property type="component" value="Unassembled WGS sequence"/>
</dbReference>
<dbReference type="SUPFAM" id="SSF140383">
    <property type="entry name" value="BSD domain-like"/>
    <property type="match status" value="1"/>
</dbReference>
<keyword evidence="4" id="KW-1185">Reference proteome</keyword>
<dbReference type="PANTHER" id="PTHR16019:SF5">
    <property type="entry name" value="BSD DOMAIN-CONTAINING PROTEIN 1"/>
    <property type="match status" value="1"/>
</dbReference>
<dbReference type="STRING" id="1182543.W9XZV0"/>
<feature type="domain" description="BSD" evidence="2">
    <location>
        <begin position="254"/>
        <end position="306"/>
    </location>
</feature>
<evidence type="ECO:0000313" key="3">
    <source>
        <dbReference type="EMBL" id="EXJ75794.1"/>
    </source>
</evidence>
<dbReference type="GO" id="GO:0005737">
    <property type="term" value="C:cytoplasm"/>
    <property type="evidence" value="ECO:0007669"/>
    <property type="project" value="TreeGrafter"/>
</dbReference>
<dbReference type="AlphaFoldDB" id="W9XZV0"/>
<name>W9XZV0_9EURO</name>
<feature type="compositionally biased region" description="Polar residues" evidence="1">
    <location>
        <begin position="39"/>
        <end position="48"/>
    </location>
</feature>
<sequence>MDLAYDHIAEQAYNPGDRATTPTPASNHTSSNTNDTSTPEISSPRQSLQAEFQETFKAFSNSQWGVKLGGFWGNVRKQGESLYEEAKKEAAEMASDMEALRLKGVKGLGFGADQKKGENASGTDEDTESPSTSKESEQNKAIQETETFLERFKAEAAKRLRDVQRAEDAADEALLRFGTNIRNFLRDAVSVTAPDDEEAGNRQAGEMLFESRDPTSGKRVIHTSRFDAQLHVIHTTMTSFTQDPSGAGDQWDNFKKGFDIDKMTARIAEDLDKYRELRRSMEKLVPEKVEYKDFWTRYYFLRHVVETQEEKRKELLKASAHETEEVGWDEDSDDDDEQGRTSSNTPQLRNEEAVPKVLVAQNTNDSSTTIHQQPPSSSAEASADPSCSHLKPEGQGRRSHDEKSVADSDASYDLVSGANSRAPGSPKDDLGRSPTKVEESDEEDWE</sequence>
<feature type="region of interest" description="Disordered" evidence="1">
    <location>
        <begin position="1"/>
        <end position="48"/>
    </location>
</feature>
<comment type="caution">
    <text evidence="3">The sequence shown here is derived from an EMBL/GenBank/DDBJ whole genome shotgun (WGS) entry which is preliminary data.</text>
</comment>
<dbReference type="OrthoDB" id="73788at2759"/>
<feature type="region of interest" description="Disordered" evidence="1">
    <location>
        <begin position="109"/>
        <end position="141"/>
    </location>
</feature>
<dbReference type="InterPro" id="IPR051494">
    <property type="entry name" value="BSD_domain-containing"/>
</dbReference>
<dbReference type="PROSITE" id="PS50858">
    <property type="entry name" value="BSD"/>
    <property type="match status" value="1"/>
</dbReference>
<feature type="region of interest" description="Disordered" evidence="1">
    <location>
        <begin position="316"/>
        <end position="446"/>
    </location>
</feature>
<proteinExistence type="predicted"/>
<feature type="compositionally biased region" description="Acidic residues" evidence="1">
    <location>
        <begin position="325"/>
        <end position="337"/>
    </location>
</feature>
<feature type="compositionally biased region" description="Low complexity" evidence="1">
    <location>
        <begin position="374"/>
        <end position="388"/>
    </location>
</feature>
<dbReference type="GeneID" id="19185038"/>
<dbReference type="RefSeq" id="XP_007739111.1">
    <property type="nucleotide sequence ID" value="XM_007740921.1"/>
</dbReference>
<feature type="compositionally biased region" description="Polar residues" evidence="1">
    <location>
        <begin position="129"/>
        <end position="141"/>
    </location>
</feature>
<feature type="compositionally biased region" description="Basic and acidic residues" evidence="1">
    <location>
        <begin position="426"/>
        <end position="438"/>
    </location>
</feature>
<dbReference type="InterPro" id="IPR035925">
    <property type="entry name" value="BSD_dom_sf"/>
</dbReference>
<protein>
    <recommendedName>
        <fullName evidence="2">BSD domain-containing protein</fullName>
    </recommendedName>
</protein>
<organism evidence="3 4">
    <name type="scientific">Cladophialophora psammophila CBS 110553</name>
    <dbReference type="NCBI Taxonomy" id="1182543"/>
    <lineage>
        <taxon>Eukaryota</taxon>
        <taxon>Fungi</taxon>
        <taxon>Dikarya</taxon>
        <taxon>Ascomycota</taxon>
        <taxon>Pezizomycotina</taxon>
        <taxon>Eurotiomycetes</taxon>
        <taxon>Chaetothyriomycetidae</taxon>
        <taxon>Chaetothyriales</taxon>
        <taxon>Herpotrichiellaceae</taxon>
        <taxon>Cladophialophora</taxon>
    </lineage>
</organism>
<feature type="compositionally biased region" description="Polar residues" evidence="1">
    <location>
        <begin position="360"/>
        <end position="373"/>
    </location>
</feature>
<evidence type="ECO:0000256" key="1">
    <source>
        <dbReference type="SAM" id="MobiDB-lite"/>
    </source>
</evidence>
<accession>W9XZV0</accession>
<dbReference type="EMBL" id="AMGX01000001">
    <property type="protein sequence ID" value="EXJ75794.1"/>
    <property type="molecule type" value="Genomic_DNA"/>
</dbReference>
<dbReference type="InterPro" id="IPR005607">
    <property type="entry name" value="BSD_dom"/>
</dbReference>
<feature type="compositionally biased region" description="Low complexity" evidence="1">
    <location>
        <begin position="26"/>
        <end position="38"/>
    </location>
</feature>
<gene>
    <name evidence="3" type="ORF">A1O5_00301</name>
</gene>
<dbReference type="Pfam" id="PF03909">
    <property type="entry name" value="BSD"/>
    <property type="match status" value="1"/>
</dbReference>
<feature type="compositionally biased region" description="Basic and acidic residues" evidence="1">
    <location>
        <begin position="390"/>
        <end position="406"/>
    </location>
</feature>
<dbReference type="Gene3D" id="1.10.3970.10">
    <property type="entry name" value="BSD domain"/>
    <property type="match status" value="1"/>
</dbReference>
<dbReference type="eggNOG" id="KOG2690">
    <property type="taxonomic scope" value="Eukaryota"/>
</dbReference>